<feature type="region of interest" description="Disordered" evidence="1">
    <location>
        <begin position="81"/>
        <end position="104"/>
    </location>
</feature>
<organism evidence="2 3">
    <name type="scientific">Catenuloplanes nepalensis</name>
    <dbReference type="NCBI Taxonomy" id="587533"/>
    <lineage>
        <taxon>Bacteria</taxon>
        <taxon>Bacillati</taxon>
        <taxon>Actinomycetota</taxon>
        <taxon>Actinomycetes</taxon>
        <taxon>Micromonosporales</taxon>
        <taxon>Micromonosporaceae</taxon>
        <taxon>Catenuloplanes</taxon>
    </lineage>
</organism>
<proteinExistence type="predicted"/>
<evidence type="ECO:0000313" key="2">
    <source>
        <dbReference type="EMBL" id="MDP9799455.1"/>
    </source>
</evidence>
<protein>
    <submittedName>
        <fullName evidence="2">Uncharacterized protein</fullName>
    </submittedName>
</protein>
<sequence length="104" mass="11483">MDLLPGLVAGTGLQCLRDEWRQSQFDGQRPQIMATKRLRKLSRGPRTPSAEHRGLESTFNGIEAKQEVTSMSAARTRLAEQIKTSSKSGDAHIDRHGGIVPETQ</sequence>
<keyword evidence="3" id="KW-1185">Reference proteome</keyword>
<gene>
    <name evidence="2" type="ORF">J2S43_007967</name>
</gene>
<evidence type="ECO:0000256" key="1">
    <source>
        <dbReference type="SAM" id="MobiDB-lite"/>
    </source>
</evidence>
<dbReference type="Proteomes" id="UP001240984">
    <property type="component" value="Unassembled WGS sequence"/>
</dbReference>
<dbReference type="EMBL" id="JAUSRA010000001">
    <property type="protein sequence ID" value="MDP9799455.1"/>
    <property type="molecule type" value="Genomic_DNA"/>
</dbReference>
<accession>A0ABT9N7F5</accession>
<evidence type="ECO:0000313" key="3">
    <source>
        <dbReference type="Proteomes" id="UP001240984"/>
    </source>
</evidence>
<name>A0ABT9N7F5_9ACTN</name>
<reference evidence="2 3" key="1">
    <citation type="submission" date="2023-07" db="EMBL/GenBank/DDBJ databases">
        <title>Sequencing the genomes of 1000 actinobacteria strains.</title>
        <authorList>
            <person name="Klenk H.-P."/>
        </authorList>
    </citation>
    <scope>NUCLEOTIDE SEQUENCE [LARGE SCALE GENOMIC DNA]</scope>
    <source>
        <strain evidence="2 3">DSM 44710</strain>
    </source>
</reference>
<comment type="caution">
    <text evidence="2">The sequence shown here is derived from an EMBL/GenBank/DDBJ whole genome shotgun (WGS) entry which is preliminary data.</text>
</comment>